<evidence type="ECO:0000313" key="6">
    <source>
        <dbReference type="EMBL" id="RGM33571.1"/>
    </source>
</evidence>
<dbReference type="Pfam" id="PF00392">
    <property type="entry name" value="GntR"/>
    <property type="match status" value="1"/>
</dbReference>
<evidence type="ECO:0000256" key="2">
    <source>
        <dbReference type="ARBA" id="ARBA00023125"/>
    </source>
</evidence>
<evidence type="ECO:0000256" key="3">
    <source>
        <dbReference type="ARBA" id="ARBA00023163"/>
    </source>
</evidence>
<dbReference type="PANTHER" id="PTHR38445:SF10">
    <property type="entry name" value="GNTR-FAMILY TRANSCRIPTIONAL REGULATOR"/>
    <property type="match status" value="1"/>
</dbReference>
<feature type="domain" description="HTH gntR-type" evidence="4">
    <location>
        <begin position="7"/>
        <end position="75"/>
    </location>
</feature>
<gene>
    <name evidence="7" type="ORF">DWZ34_11845</name>
    <name evidence="6" type="ORF">DXC17_17820</name>
    <name evidence="5" type="ORF">DXD04_16390</name>
</gene>
<evidence type="ECO:0000259" key="4">
    <source>
        <dbReference type="PROSITE" id="PS50949"/>
    </source>
</evidence>
<dbReference type="GO" id="GO:0003700">
    <property type="term" value="F:DNA-binding transcription factor activity"/>
    <property type="evidence" value="ECO:0007669"/>
    <property type="project" value="InterPro"/>
</dbReference>
<dbReference type="EMBL" id="QSQT01000057">
    <property type="protein sequence ID" value="RGK49836.1"/>
    <property type="molecule type" value="Genomic_DNA"/>
</dbReference>
<dbReference type="Gene3D" id="1.10.10.10">
    <property type="entry name" value="Winged helix-like DNA-binding domain superfamily/Winged helix DNA-binding domain"/>
    <property type="match status" value="1"/>
</dbReference>
<dbReference type="EMBL" id="QSTF01000092">
    <property type="protein sequence ID" value="RGM33571.1"/>
    <property type="molecule type" value="Genomic_DNA"/>
</dbReference>
<dbReference type="SUPFAM" id="SSF46785">
    <property type="entry name" value="Winged helix' DNA-binding domain"/>
    <property type="match status" value="1"/>
</dbReference>
<reference evidence="8 9" key="1">
    <citation type="submission" date="2018-08" db="EMBL/GenBank/DDBJ databases">
        <title>A genome reference for cultivated species of the human gut microbiota.</title>
        <authorList>
            <person name="Zou Y."/>
            <person name="Xue W."/>
            <person name="Luo G."/>
        </authorList>
    </citation>
    <scope>NUCLEOTIDE SEQUENCE [LARGE SCALE GENOMIC DNA]</scope>
    <source>
        <strain evidence="7 10">AF31-28B-AC</strain>
        <strain evidence="6 8">OM08-14</strain>
        <strain evidence="5 9">TF10-3AC</strain>
    </source>
</reference>
<keyword evidence="3" id="KW-0804">Transcription</keyword>
<dbReference type="STRING" id="310297.BHV76_10285"/>
<dbReference type="Proteomes" id="UP000260862">
    <property type="component" value="Unassembled WGS sequence"/>
</dbReference>
<proteinExistence type="predicted"/>
<evidence type="ECO:0000313" key="10">
    <source>
        <dbReference type="Proteomes" id="UP000285109"/>
    </source>
</evidence>
<dbReference type="CDD" id="cd07377">
    <property type="entry name" value="WHTH_GntR"/>
    <property type="match status" value="1"/>
</dbReference>
<dbReference type="Proteomes" id="UP000260780">
    <property type="component" value="Unassembled WGS sequence"/>
</dbReference>
<dbReference type="InterPro" id="IPR000524">
    <property type="entry name" value="Tscrpt_reg_HTH_GntR"/>
</dbReference>
<dbReference type="GO" id="GO:0003677">
    <property type="term" value="F:DNA binding"/>
    <property type="evidence" value="ECO:0007669"/>
    <property type="project" value="UniProtKB-KW"/>
</dbReference>
<evidence type="ECO:0000313" key="9">
    <source>
        <dbReference type="Proteomes" id="UP000260862"/>
    </source>
</evidence>
<dbReference type="EMBL" id="QRQK01000023">
    <property type="protein sequence ID" value="RHM95061.1"/>
    <property type="molecule type" value="Genomic_DNA"/>
</dbReference>
<accession>A0A3E4VUJ4</accession>
<keyword evidence="9" id="KW-1185">Reference proteome</keyword>
<name>A0A3E4VUJ4_9BACT</name>
<comment type="caution">
    <text evidence="6">The sequence shown here is derived from an EMBL/GenBank/DDBJ whole genome shotgun (WGS) entry which is preliminary data.</text>
</comment>
<dbReference type="AlphaFoldDB" id="A0A3E4VUJ4"/>
<dbReference type="PANTHER" id="PTHR38445">
    <property type="entry name" value="HTH-TYPE TRANSCRIPTIONAL REPRESSOR YTRA"/>
    <property type="match status" value="1"/>
</dbReference>
<dbReference type="Proteomes" id="UP000285109">
    <property type="component" value="Unassembled WGS sequence"/>
</dbReference>
<dbReference type="PROSITE" id="PS50949">
    <property type="entry name" value="HTH_GNTR"/>
    <property type="match status" value="1"/>
</dbReference>
<keyword evidence="1" id="KW-0805">Transcription regulation</keyword>
<dbReference type="InterPro" id="IPR036388">
    <property type="entry name" value="WH-like_DNA-bd_sf"/>
</dbReference>
<sequence>MTFKENKPIYLQIADRIMDEILQDVYEEGGRILSVREYAGIVEVNANTVVRTYDYLQTQGIIYNKRGLGYFVATEAAQKIIELRKATFLQQVLPDVFKEMYLLHIPMETLSELFENYKKERMKSQE</sequence>
<dbReference type="RefSeq" id="WP_117674194.1">
    <property type="nucleotide sequence ID" value="NZ_CABOGR010000057.1"/>
</dbReference>
<evidence type="ECO:0000313" key="8">
    <source>
        <dbReference type="Proteomes" id="UP000260780"/>
    </source>
</evidence>
<organism evidence="6 8">
    <name type="scientific">Phocaeicola plebeius</name>
    <dbReference type="NCBI Taxonomy" id="310297"/>
    <lineage>
        <taxon>Bacteria</taxon>
        <taxon>Pseudomonadati</taxon>
        <taxon>Bacteroidota</taxon>
        <taxon>Bacteroidia</taxon>
        <taxon>Bacteroidales</taxon>
        <taxon>Bacteroidaceae</taxon>
        <taxon>Phocaeicola</taxon>
    </lineage>
</organism>
<dbReference type="SMART" id="SM00345">
    <property type="entry name" value="HTH_GNTR"/>
    <property type="match status" value="1"/>
</dbReference>
<evidence type="ECO:0000256" key="1">
    <source>
        <dbReference type="ARBA" id="ARBA00023015"/>
    </source>
</evidence>
<evidence type="ECO:0000313" key="5">
    <source>
        <dbReference type="EMBL" id="RGK49836.1"/>
    </source>
</evidence>
<dbReference type="InterPro" id="IPR036390">
    <property type="entry name" value="WH_DNA-bd_sf"/>
</dbReference>
<protein>
    <submittedName>
        <fullName evidence="6">GntR family transcriptional regulator</fullName>
    </submittedName>
</protein>
<keyword evidence="2" id="KW-0238">DNA-binding</keyword>
<evidence type="ECO:0000313" key="7">
    <source>
        <dbReference type="EMBL" id="RHM95061.1"/>
    </source>
</evidence>
<dbReference type="Gene3D" id="1.10.287.100">
    <property type="match status" value="1"/>
</dbReference>